<dbReference type="OrthoDB" id="4159781at2759"/>
<dbReference type="GeneID" id="36571820"/>
<evidence type="ECO:0000313" key="2">
    <source>
        <dbReference type="Proteomes" id="UP000241818"/>
    </source>
</evidence>
<evidence type="ECO:0000313" key="1">
    <source>
        <dbReference type="EMBL" id="PSS22248.1"/>
    </source>
</evidence>
<evidence type="ECO:0008006" key="3">
    <source>
        <dbReference type="Google" id="ProtNLM"/>
    </source>
</evidence>
<protein>
    <recommendedName>
        <fullName evidence="3">Transcription factor domain-containing protein</fullName>
    </recommendedName>
</protein>
<keyword evidence="2" id="KW-1185">Reference proteome</keyword>
<dbReference type="InterPro" id="IPR021858">
    <property type="entry name" value="Fun_TF"/>
</dbReference>
<gene>
    <name evidence="1" type="ORF">M430DRAFT_17811</name>
</gene>
<dbReference type="AlphaFoldDB" id="A0A2T3B686"/>
<dbReference type="PANTHER" id="PTHR37540:SF5">
    <property type="entry name" value="TRANSCRIPTION FACTOR DOMAIN-CONTAINING PROTEIN"/>
    <property type="match status" value="1"/>
</dbReference>
<dbReference type="Proteomes" id="UP000241818">
    <property type="component" value="Unassembled WGS sequence"/>
</dbReference>
<reference evidence="1 2" key="1">
    <citation type="journal article" date="2018" name="New Phytol.">
        <title>Comparative genomics and transcriptomics depict ericoid mycorrhizal fungi as versatile saprotrophs and plant mutualists.</title>
        <authorList>
            <person name="Martino E."/>
            <person name="Morin E."/>
            <person name="Grelet G.A."/>
            <person name="Kuo A."/>
            <person name="Kohler A."/>
            <person name="Daghino S."/>
            <person name="Barry K.W."/>
            <person name="Cichocki N."/>
            <person name="Clum A."/>
            <person name="Dockter R.B."/>
            <person name="Hainaut M."/>
            <person name="Kuo R.C."/>
            <person name="LaButti K."/>
            <person name="Lindahl B.D."/>
            <person name="Lindquist E.A."/>
            <person name="Lipzen A."/>
            <person name="Khouja H.R."/>
            <person name="Magnuson J."/>
            <person name="Murat C."/>
            <person name="Ohm R.A."/>
            <person name="Singer S.W."/>
            <person name="Spatafora J.W."/>
            <person name="Wang M."/>
            <person name="Veneault-Fourrey C."/>
            <person name="Henrissat B."/>
            <person name="Grigoriev I.V."/>
            <person name="Martin F.M."/>
            <person name="Perotto S."/>
        </authorList>
    </citation>
    <scope>NUCLEOTIDE SEQUENCE [LARGE SCALE GENOMIC DNA]</scope>
    <source>
        <strain evidence="1 2">ATCC 22711</strain>
    </source>
</reference>
<dbReference type="RefSeq" id="XP_024722403.1">
    <property type="nucleotide sequence ID" value="XM_024863739.1"/>
</dbReference>
<dbReference type="InParanoid" id="A0A2T3B686"/>
<dbReference type="PANTHER" id="PTHR37540">
    <property type="entry name" value="TRANSCRIPTION FACTOR (ACR-2), PUTATIVE-RELATED-RELATED"/>
    <property type="match status" value="1"/>
</dbReference>
<dbReference type="STRING" id="857342.A0A2T3B686"/>
<proteinExistence type="predicted"/>
<dbReference type="Pfam" id="PF11951">
    <property type="entry name" value="Fungal_trans_2"/>
    <property type="match status" value="1"/>
</dbReference>
<sequence length="337" mass="37097">MDTPPLGIGQSSPITTSATTLTCSYPGLSFITVNDPSQSKLPDQRKAVRSHAAFYQHHNDRKTQQAHGTQVCESTHVSVGQRKRSRRRKHNVAVPLETGILSLAQEAQEHQSDEKQSKSSDQWLRFIAINLPFSPCSMLGEGRVDPFKTYPVPWEPFLPLLVDHYVVHVAQDMPELDEPQKPGLLRTRWFPFVLSEAATFQVIMLLAASHYASLREHSGDGPKLLLLKSKAISSINKALDVIDSSTSDQLIGAVAKMASYEAIYGDQSAFEMHMTGLLKMVQLRGGLSSLGLGGLLARICIWIDRNSAFIHNSRIHFTSVPDELSAQANPSGFLAAS</sequence>
<name>A0A2T3B686_AMORE</name>
<accession>A0A2T3B686</accession>
<dbReference type="EMBL" id="KZ679009">
    <property type="protein sequence ID" value="PSS22248.1"/>
    <property type="molecule type" value="Genomic_DNA"/>
</dbReference>
<organism evidence="1 2">
    <name type="scientific">Amorphotheca resinae ATCC 22711</name>
    <dbReference type="NCBI Taxonomy" id="857342"/>
    <lineage>
        <taxon>Eukaryota</taxon>
        <taxon>Fungi</taxon>
        <taxon>Dikarya</taxon>
        <taxon>Ascomycota</taxon>
        <taxon>Pezizomycotina</taxon>
        <taxon>Leotiomycetes</taxon>
        <taxon>Helotiales</taxon>
        <taxon>Amorphothecaceae</taxon>
        <taxon>Amorphotheca</taxon>
    </lineage>
</organism>